<dbReference type="AlphaFoldDB" id="A0A9D2QIM2"/>
<dbReference type="Proteomes" id="UP000823922">
    <property type="component" value="Unassembled WGS sequence"/>
</dbReference>
<comment type="subcellular location">
    <subcellularLocation>
        <location evidence="1">Cell membrane</location>
        <topology evidence="1">Multi-pass membrane protein</topology>
    </subcellularLocation>
</comment>
<feature type="transmembrane region" description="Helical" evidence="7">
    <location>
        <begin position="304"/>
        <end position="323"/>
    </location>
</feature>
<gene>
    <name evidence="9" type="ORF">H9926_04685</name>
</gene>
<evidence type="ECO:0000313" key="10">
    <source>
        <dbReference type="Proteomes" id="UP000823922"/>
    </source>
</evidence>
<feature type="transmembrane region" description="Helical" evidence="7">
    <location>
        <begin position="181"/>
        <end position="201"/>
    </location>
</feature>
<organism evidence="9 10">
    <name type="scientific">Candidatus Eisenbergiella intestinigallinarum</name>
    <dbReference type="NCBI Taxonomy" id="2838549"/>
    <lineage>
        <taxon>Bacteria</taxon>
        <taxon>Bacillati</taxon>
        <taxon>Bacillota</taxon>
        <taxon>Clostridia</taxon>
        <taxon>Lachnospirales</taxon>
        <taxon>Lachnospiraceae</taxon>
        <taxon>Eisenbergiella</taxon>
    </lineage>
</organism>
<feature type="domain" description="Major facilitator superfamily (MFS) profile" evidence="8">
    <location>
        <begin position="9"/>
        <end position="423"/>
    </location>
</feature>
<dbReference type="InterPro" id="IPR036259">
    <property type="entry name" value="MFS_trans_sf"/>
</dbReference>
<accession>A0A9D2QIM2</accession>
<dbReference type="PROSITE" id="PS50850">
    <property type="entry name" value="MFS"/>
    <property type="match status" value="1"/>
</dbReference>
<evidence type="ECO:0000259" key="8">
    <source>
        <dbReference type="PROSITE" id="PS50850"/>
    </source>
</evidence>
<dbReference type="CDD" id="cd06173">
    <property type="entry name" value="MFS_MefA_like"/>
    <property type="match status" value="1"/>
</dbReference>
<keyword evidence="6 7" id="KW-0472">Membrane</keyword>
<dbReference type="SUPFAM" id="SSF103473">
    <property type="entry name" value="MFS general substrate transporter"/>
    <property type="match status" value="1"/>
</dbReference>
<evidence type="ECO:0000256" key="6">
    <source>
        <dbReference type="ARBA" id="ARBA00023136"/>
    </source>
</evidence>
<evidence type="ECO:0000256" key="5">
    <source>
        <dbReference type="ARBA" id="ARBA00022989"/>
    </source>
</evidence>
<protein>
    <submittedName>
        <fullName evidence="9">MFS transporter</fullName>
    </submittedName>
</protein>
<comment type="caution">
    <text evidence="9">The sequence shown here is derived from an EMBL/GenBank/DDBJ whole genome shotgun (WGS) entry which is preliminary data.</text>
</comment>
<feature type="transmembrane region" description="Helical" evidence="7">
    <location>
        <begin position="366"/>
        <end position="385"/>
    </location>
</feature>
<feature type="transmembrane region" description="Helical" evidence="7">
    <location>
        <begin position="397"/>
        <end position="418"/>
    </location>
</feature>
<dbReference type="PANTHER" id="PTHR43266:SF9">
    <property type="entry name" value="PERMEASE, MAJOR FACILITATOR SUPERFAMILY-RELATED"/>
    <property type="match status" value="1"/>
</dbReference>
<dbReference type="InterPro" id="IPR020846">
    <property type="entry name" value="MFS_dom"/>
</dbReference>
<keyword evidence="3" id="KW-1003">Cell membrane</keyword>
<sequence>MKEKLFNRNFTLLLLGQVFSLIGNYTLKFALSMYVLERTGSAAIFAGLLAVATVPQVLLAPIGGLLADRLNRRNMMVALDALSGTAVFLTFLGSGGLHETGGFHVMSQEGPSLLLISILQVVLGILGAFESPTVQACVPQMQTGENLLKGNAAVSQIQAVAGLVTPFLGSLFYTAFGIRPVLAVCAACFFLTALLECFIRLSHQKRPGGQKIRQILRQDLGESMDFLLKKRPEVFRLLLLAALASFFVVGTAVVGLPFLVRNVLGLSANHYGAAESLMGGASVAGALAVGMLAGRLREKGLQSLLIAVGAVLIPAGAAFLLPLSTGVRYLILLVCFCIAQAVCSMFSILALSMIQESTPEHLTGKIMACVIALSTCAQPVGQVVYGLLFDLSAGSTWLVLLPTAAVLIALGGLSAGFLQRFAKE</sequence>
<feature type="transmembrane region" description="Helical" evidence="7">
    <location>
        <begin position="12"/>
        <end position="36"/>
    </location>
</feature>
<keyword evidence="5 7" id="KW-1133">Transmembrane helix</keyword>
<feature type="transmembrane region" description="Helical" evidence="7">
    <location>
        <begin position="150"/>
        <end position="175"/>
    </location>
</feature>
<evidence type="ECO:0000256" key="7">
    <source>
        <dbReference type="SAM" id="Phobius"/>
    </source>
</evidence>
<reference evidence="9" key="1">
    <citation type="journal article" date="2021" name="PeerJ">
        <title>Extensive microbial diversity within the chicken gut microbiome revealed by metagenomics and culture.</title>
        <authorList>
            <person name="Gilroy R."/>
            <person name="Ravi A."/>
            <person name="Getino M."/>
            <person name="Pursley I."/>
            <person name="Horton D.L."/>
            <person name="Alikhan N.F."/>
            <person name="Baker D."/>
            <person name="Gharbi K."/>
            <person name="Hall N."/>
            <person name="Watson M."/>
            <person name="Adriaenssens E.M."/>
            <person name="Foster-Nyarko E."/>
            <person name="Jarju S."/>
            <person name="Secka A."/>
            <person name="Antonio M."/>
            <person name="Oren A."/>
            <person name="Chaudhuri R.R."/>
            <person name="La Ragione R."/>
            <person name="Hildebrand F."/>
            <person name="Pallen M.J."/>
        </authorList>
    </citation>
    <scope>NUCLEOTIDE SEQUENCE</scope>
    <source>
        <strain evidence="9">ChiBcec1-1630</strain>
    </source>
</reference>
<reference evidence="9" key="2">
    <citation type="submission" date="2021-04" db="EMBL/GenBank/DDBJ databases">
        <authorList>
            <person name="Gilroy R."/>
        </authorList>
    </citation>
    <scope>NUCLEOTIDE SEQUENCE</scope>
    <source>
        <strain evidence="9">ChiBcec1-1630</strain>
    </source>
</reference>
<proteinExistence type="predicted"/>
<name>A0A9D2QIM2_9FIRM</name>
<evidence type="ECO:0000256" key="3">
    <source>
        <dbReference type="ARBA" id="ARBA00022475"/>
    </source>
</evidence>
<dbReference type="EMBL" id="DWVS01000114">
    <property type="protein sequence ID" value="HJC87295.1"/>
    <property type="molecule type" value="Genomic_DNA"/>
</dbReference>
<evidence type="ECO:0000313" key="9">
    <source>
        <dbReference type="EMBL" id="HJC87295.1"/>
    </source>
</evidence>
<dbReference type="Gene3D" id="1.20.1250.20">
    <property type="entry name" value="MFS general substrate transporter like domains"/>
    <property type="match status" value="1"/>
</dbReference>
<feature type="transmembrane region" description="Helical" evidence="7">
    <location>
        <begin position="271"/>
        <end position="292"/>
    </location>
</feature>
<dbReference type="InterPro" id="IPR011701">
    <property type="entry name" value="MFS"/>
</dbReference>
<keyword evidence="4 7" id="KW-0812">Transmembrane</keyword>
<keyword evidence="2" id="KW-0813">Transport</keyword>
<feature type="transmembrane region" description="Helical" evidence="7">
    <location>
        <begin position="237"/>
        <end position="259"/>
    </location>
</feature>
<dbReference type="PANTHER" id="PTHR43266">
    <property type="entry name" value="MACROLIDE-EFFLUX PROTEIN"/>
    <property type="match status" value="1"/>
</dbReference>
<feature type="transmembrane region" description="Helical" evidence="7">
    <location>
        <begin position="78"/>
        <end position="98"/>
    </location>
</feature>
<dbReference type="GO" id="GO:0022857">
    <property type="term" value="F:transmembrane transporter activity"/>
    <property type="evidence" value="ECO:0007669"/>
    <property type="project" value="InterPro"/>
</dbReference>
<evidence type="ECO:0000256" key="4">
    <source>
        <dbReference type="ARBA" id="ARBA00022692"/>
    </source>
</evidence>
<evidence type="ECO:0000256" key="2">
    <source>
        <dbReference type="ARBA" id="ARBA00022448"/>
    </source>
</evidence>
<feature type="transmembrane region" description="Helical" evidence="7">
    <location>
        <begin position="329"/>
        <end position="354"/>
    </location>
</feature>
<feature type="transmembrane region" description="Helical" evidence="7">
    <location>
        <begin position="110"/>
        <end position="129"/>
    </location>
</feature>
<dbReference type="Pfam" id="PF07690">
    <property type="entry name" value="MFS_1"/>
    <property type="match status" value="1"/>
</dbReference>
<dbReference type="GO" id="GO:0005886">
    <property type="term" value="C:plasma membrane"/>
    <property type="evidence" value="ECO:0007669"/>
    <property type="project" value="UniProtKB-SubCell"/>
</dbReference>
<evidence type="ECO:0000256" key="1">
    <source>
        <dbReference type="ARBA" id="ARBA00004651"/>
    </source>
</evidence>
<feature type="transmembrane region" description="Helical" evidence="7">
    <location>
        <begin position="42"/>
        <end position="66"/>
    </location>
</feature>